<dbReference type="InterPro" id="IPR057736">
    <property type="entry name" value="SAF_PseI/NeuA/NeuB"/>
</dbReference>
<accession>A0A1T4XRI0</accession>
<dbReference type="OrthoDB" id="9781701at2"/>
<dbReference type="InterPro" id="IPR036732">
    <property type="entry name" value="AFP_Neu5c_C_sf"/>
</dbReference>
<dbReference type="InterPro" id="IPR013974">
    <property type="entry name" value="SAF"/>
</dbReference>
<dbReference type="PROSITE" id="PS50844">
    <property type="entry name" value="AFP_LIKE"/>
    <property type="match status" value="1"/>
</dbReference>
<dbReference type="SMART" id="SM00858">
    <property type="entry name" value="SAF"/>
    <property type="match status" value="1"/>
</dbReference>
<dbReference type="InterPro" id="IPR006190">
    <property type="entry name" value="SAF_AFP_Neu5Ac"/>
</dbReference>
<dbReference type="SUPFAM" id="SSF51569">
    <property type="entry name" value="Aldolase"/>
    <property type="match status" value="1"/>
</dbReference>
<gene>
    <name evidence="2" type="ORF">SAMN02745704_02388</name>
</gene>
<name>A0A1T4XRI0_9BACT</name>
<dbReference type="RefSeq" id="WP_159447219.1">
    <property type="nucleotide sequence ID" value="NZ_FUYC01000015.1"/>
</dbReference>
<dbReference type="InterPro" id="IPR013785">
    <property type="entry name" value="Aldolase_TIM"/>
</dbReference>
<keyword evidence="3" id="KW-1185">Reference proteome</keyword>
<dbReference type="InterPro" id="IPR051690">
    <property type="entry name" value="PseI-like"/>
</dbReference>
<dbReference type="Gene3D" id="3.20.20.70">
    <property type="entry name" value="Aldolase class I"/>
    <property type="match status" value="1"/>
</dbReference>
<dbReference type="CDD" id="cd11615">
    <property type="entry name" value="SAF_NeuB_like"/>
    <property type="match status" value="1"/>
</dbReference>
<reference evidence="2 3" key="1">
    <citation type="submission" date="2017-02" db="EMBL/GenBank/DDBJ databases">
        <authorList>
            <person name="Peterson S.W."/>
        </authorList>
    </citation>
    <scope>NUCLEOTIDE SEQUENCE [LARGE SCALE GENOMIC DNA]</scope>
    <source>
        <strain evidence="2 3">DSM 16080</strain>
    </source>
</reference>
<dbReference type="GO" id="GO:0016051">
    <property type="term" value="P:carbohydrate biosynthetic process"/>
    <property type="evidence" value="ECO:0007669"/>
    <property type="project" value="InterPro"/>
</dbReference>
<dbReference type="Gene3D" id="3.90.1210.10">
    <property type="entry name" value="Antifreeze-like/N-acetylneuraminic acid synthase C-terminal domain"/>
    <property type="match status" value="1"/>
</dbReference>
<dbReference type="InterPro" id="IPR013132">
    <property type="entry name" value="PseI/NeuA/B-like_N"/>
</dbReference>
<proteinExistence type="predicted"/>
<evidence type="ECO:0000313" key="2">
    <source>
        <dbReference type="EMBL" id="SKA92134.1"/>
    </source>
</evidence>
<dbReference type="STRING" id="1121449.SAMN02745704_02388"/>
<dbReference type="Proteomes" id="UP000190027">
    <property type="component" value="Unassembled WGS sequence"/>
</dbReference>
<dbReference type="Pfam" id="PF08666">
    <property type="entry name" value="SAF"/>
    <property type="match status" value="1"/>
</dbReference>
<evidence type="ECO:0000313" key="3">
    <source>
        <dbReference type="Proteomes" id="UP000190027"/>
    </source>
</evidence>
<dbReference type="AlphaFoldDB" id="A0A1T4XRI0"/>
<dbReference type="PANTHER" id="PTHR42966:SF1">
    <property type="entry name" value="SIALIC ACID SYNTHASE"/>
    <property type="match status" value="1"/>
</dbReference>
<dbReference type="Pfam" id="PF03102">
    <property type="entry name" value="NeuB"/>
    <property type="match status" value="1"/>
</dbReference>
<evidence type="ECO:0000259" key="1">
    <source>
        <dbReference type="PROSITE" id="PS50844"/>
    </source>
</evidence>
<feature type="domain" description="AFP-like" evidence="1">
    <location>
        <begin position="279"/>
        <end position="337"/>
    </location>
</feature>
<dbReference type="PANTHER" id="PTHR42966">
    <property type="entry name" value="N-ACETYLNEURAMINATE SYNTHASE"/>
    <property type="match status" value="1"/>
</dbReference>
<sequence>MLKQTVSIAGKEVGASNPPYVIAEIGSNHDQSKDKAFRMIDLAAEAGAHAAKFQLFQADKMYPAETKMHDIFRSIQLDSGWLTDLAARCDEAGIHFMASPFDEQSADKLEAAGVPAYKVASSETAKPGLLSHIASFGKPVIISTGMCDLVDIHDAVQICRRAGNENVILLQCGAMYPIPPEHVHLRVMDTFASLYGCPVGFSDHTTGMAAAVAAVGRGASVIEKHITLDRNSDGPDHFFAMQPEELVTYVAMINEAHTCLGSAEKCMLPWERAKSRREGLYAARDIRKGEVLQPADILIQRPAGDIRKRHFLTLVGSSVRKDIAQGEGFSWEGLNITDS</sequence>
<protein>
    <submittedName>
        <fullName evidence="2">N-acetylneuraminate synthase</fullName>
    </submittedName>
</protein>
<dbReference type="GO" id="GO:0047444">
    <property type="term" value="F:N-acylneuraminate-9-phosphate synthase activity"/>
    <property type="evidence" value="ECO:0007669"/>
    <property type="project" value="TreeGrafter"/>
</dbReference>
<organism evidence="2 3">
    <name type="scientific">Paucidesulfovibrio gracilis DSM 16080</name>
    <dbReference type="NCBI Taxonomy" id="1121449"/>
    <lineage>
        <taxon>Bacteria</taxon>
        <taxon>Pseudomonadati</taxon>
        <taxon>Thermodesulfobacteriota</taxon>
        <taxon>Desulfovibrionia</taxon>
        <taxon>Desulfovibrionales</taxon>
        <taxon>Desulfovibrionaceae</taxon>
        <taxon>Paucidesulfovibrio</taxon>
    </lineage>
</organism>
<dbReference type="EMBL" id="FUYC01000015">
    <property type="protein sequence ID" value="SKA92134.1"/>
    <property type="molecule type" value="Genomic_DNA"/>
</dbReference>
<dbReference type="SUPFAM" id="SSF51269">
    <property type="entry name" value="AFP III-like domain"/>
    <property type="match status" value="1"/>
</dbReference>